<keyword evidence="5 11" id="KW-0645">Protease</keyword>
<comment type="catalytic activity">
    <reaction evidence="1">
        <text>Release of an N-terminal tripeptide from a polypeptide.</text>
        <dbReference type="EC" id="3.4.14.10"/>
    </reaction>
</comment>
<name>A0ABR3JEM4_9AGAR</name>
<dbReference type="PANTHER" id="PTHR14218:SF15">
    <property type="entry name" value="TRIPEPTIDYL-PEPTIDASE 1"/>
    <property type="match status" value="1"/>
</dbReference>
<dbReference type="SUPFAM" id="SSF54897">
    <property type="entry name" value="Protease propeptides/inhibitors"/>
    <property type="match status" value="1"/>
</dbReference>
<comment type="subcellular location">
    <subcellularLocation>
        <location evidence="3">Secreted</location>
        <location evidence="3">Extracellular space</location>
    </subcellularLocation>
</comment>
<comment type="caution">
    <text evidence="15">The sequence shown here is derived from an EMBL/GenBank/DDBJ whole genome shotgun (WGS) entry which is preliminary data.</text>
</comment>
<evidence type="ECO:0000256" key="2">
    <source>
        <dbReference type="ARBA" id="ARBA00002451"/>
    </source>
</evidence>
<feature type="binding site" evidence="11">
    <location>
        <position position="520"/>
    </location>
    <ligand>
        <name>Ca(2+)</name>
        <dbReference type="ChEBI" id="CHEBI:29108"/>
    </ligand>
</feature>
<dbReference type="CDD" id="cd04056">
    <property type="entry name" value="Peptidases_S53"/>
    <property type="match status" value="1"/>
</dbReference>
<dbReference type="Gene3D" id="3.40.50.200">
    <property type="entry name" value="Peptidase S8/S53 domain"/>
    <property type="match status" value="1"/>
</dbReference>
<keyword evidence="6 11" id="KW-0479">Metal-binding</keyword>
<dbReference type="Pfam" id="PF00082">
    <property type="entry name" value="Peptidase_S8"/>
    <property type="match status" value="1"/>
</dbReference>
<evidence type="ECO:0000256" key="5">
    <source>
        <dbReference type="ARBA" id="ARBA00022670"/>
    </source>
</evidence>
<feature type="active site" description="Charge relay system" evidence="11">
    <location>
        <position position="283"/>
    </location>
</feature>
<evidence type="ECO:0000256" key="7">
    <source>
        <dbReference type="ARBA" id="ARBA00022801"/>
    </source>
</evidence>
<evidence type="ECO:0000256" key="13">
    <source>
        <dbReference type="SAM" id="SignalP"/>
    </source>
</evidence>
<feature type="region of interest" description="Disordered" evidence="12">
    <location>
        <begin position="176"/>
        <end position="195"/>
    </location>
</feature>
<dbReference type="PANTHER" id="PTHR14218">
    <property type="entry name" value="PROTEASE S8 TRIPEPTIDYL PEPTIDASE I CLN2"/>
    <property type="match status" value="1"/>
</dbReference>
<organism evidence="15 16">
    <name type="scientific">Hohenbuehelia grisea</name>
    <dbReference type="NCBI Taxonomy" id="104357"/>
    <lineage>
        <taxon>Eukaryota</taxon>
        <taxon>Fungi</taxon>
        <taxon>Dikarya</taxon>
        <taxon>Basidiomycota</taxon>
        <taxon>Agaricomycotina</taxon>
        <taxon>Agaricomycetes</taxon>
        <taxon>Agaricomycetidae</taxon>
        <taxon>Agaricales</taxon>
        <taxon>Pleurotineae</taxon>
        <taxon>Pleurotaceae</taxon>
        <taxon>Hohenbuehelia</taxon>
    </lineage>
</organism>
<dbReference type="SUPFAM" id="SSF52743">
    <property type="entry name" value="Subtilisin-like"/>
    <property type="match status" value="1"/>
</dbReference>
<feature type="domain" description="Peptidase S53" evidence="14">
    <location>
        <begin position="203"/>
        <end position="565"/>
    </location>
</feature>
<comment type="cofactor">
    <cofactor evidence="11">
        <name>Ca(2+)</name>
        <dbReference type="ChEBI" id="CHEBI:29108"/>
    </cofactor>
    <text evidence="11">Binds 1 Ca(2+) ion per subunit.</text>
</comment>
<sequence length="565" mass="59663">MCRLLSQVVALLELASFAYATLVFHEGRSAPPSGFVSQGAAPVDQGITLRISLISNNIEALRRKVLSISTPGNVDFRKWLSADEVGSFVKPSKATISAFNAFVKTHNLQASIISPNGNLVSLNTTVGHANTLFGTNFQTFKHEAMTASLTRTLSLSLPSELVGHVDMIHPTTSFERPTSPRFVPSSSSNLPKKRAVPASCNSTITPTCLQQIYGIPSTPAVERGNTLLVTGYVEEFVQEADLKSFLEQFRADVDPDTTFTLQSVDNGVNPQSGATFTGEANLDIEYTIGVATGVPVTYLSNGNSDFTIGLLDTANFLTTVDNPPTVMTTSYGQDENTFSNTLATKICDAYMALGARGISVINASGDGGVRGAHQSITLCPNNTFVAEFPASCPFVTTVGGTIGVQPEIAVNFTGGGFSDIFARPSYQASVVSEFLATLPADFAGIFNRSGRAYPDVAMQAWNYEIVDVGETQVTGGTSAASPAFASIIALINDRLIAAGKPVLGFLNPFFYSTASSAFTDITLGKNSGFHCNTTVTAFTATTGWDPLTGFGTPIFSKLLAAALAS</sequence>
<keyword evidence="10" id="KW-0865">Zymogen</keyword>
<evidence type="ECO:0000313" key="15">
    <source>
        <dbReference type="EMBL" id="KAL0953925.1"/>
    </source>
</evidence>
<dbReference type="SMART" id="SM00944">
    <property type="entry name" value="Pro-kuma_activ"/>
    <property type="match status" value="1"/>
</dbReference>
<dbReference type="EMBL" id="JASNQZ010000008">
    <property type="protein sequence ID" value="KAL0953925.1"/>
    <property type="molecule type" value="Genomic_DNA"/>
</dbReference>
<evidence type="ECO:0000256" key="4">
    <source>
        <dbReference type="ARBA" id="ARBA00012462"/>
    </source>
</evidence>
<evidence type="ECO:0000256" key="9">
    <source>
        <dbReference type="ARBA" id="ARBA00022837"/>
    </source>
</evidence>
<reference evidence="16" key="1">
    <citation type="submission" date="2024-06" db="EMBL/GenBank/DDBJ databases">
        <title>Multi-omics analyses provide insights into the biosynthesis of the anticancer antibiotic pleurotin in Hohenbuehelia grisea.</title>
        <authorList>
            <person name="Weaver J.A."/>
            <person name="Alberti F."/>
        </authorList>
    </citation>
    <scope>NUCLEOTIDE SEQUENCE [LARGE SCALE GENOMIC DNA]</scope>
    <source>
        <strain evidence="16">T-177</strain>
    </source>
</reference>
<keyword evidence="9 11" id="KW-0106">Calcium</keyword>
<evidence type="ECO:0000256" key="8">
    <source>
        <dbReference type="ARBA" id="ARBA00022825"/>
    </source>
</evidence>
<dbReference type="InterPro" id="IPR000209">
    <property type="entry name" value="Peptidase_S8/S53_dom"/>
</dbReference>
<feature type="signal peptide" evidence="13">
    <location>
        <begin position="1"/>
        <end position="20"/>
    </location>
</feature>
<dbReference type="Pfam" id="PF09286">
    <property type="entry name" value="Pro-kuma_activ"/>
    <property type="match status" value="1"/>
</dbReference>
<evidence type="ECO:0000256" key="11">
    <source>
        <dbReference type="PROSITE-ProRule" id="PRU01032"/>
    </source>
</evidence>
<keyword evidence="8 11" id="KW-0720">Serine protease</keyword>
<dbReference type="EC" id="3.4.14.10" evidence="4"/>
<evidence type="ECO:0000256" key="10">
    <source>
        <dbReference type="ARBA" id="ARBA00023145"/>
    </source>
</evidence>
<evidence type="ECO:0000256" key="3">
    <source>
        <dbReference type="ARBA" id="ARBA00004239"/>
    </source>
</evidence>
<feature type="binding site" evidence="11">
    <location>
        <position position="543"/>
    </location>
    <ligand>
        <name>Ca(2+)</name>
        <dbReference type="ChEBI" id="CHEBI:29108"/>
    </ligand>
</feature>
<gene>
    <name evidence="15" type="ORF">HGRIS_005090</name>
</gene>
<dbReference type="InterPro" id="IPR030400">
    <property type="entry name" value="Sedolisin_dom"/>
</dbReference>
<dbReference type="InterPro" id="IPR050819">
    <property type="entry name" value="Tripeptidyl-peptidase_I"/>
</dbReference>
<proteinExistence type="predicted"/>
<feature type="binding site" evidence="11">
    <location>
        <position position="521"/>
    </location>
    <ligand>
        <name>Ca(2+)</name>
        <dbReference type="ChEBI" id="CHEBI:29108"/>
    </ligand>
</feature>
<keyword evidence="13" id="KW-0732">Signal</keyword>
<comment type="function">
    <text evidence="2">Secreted tripeptidyl-peptidase which degrades proteins at acidic pHs and is involved in virulence.</text>
</comment>
<evidence type="ECO:0000256" key="12">
    <source>
        <dbReference type="SAM" id="MobiDB-lite"/>
    </source>
</evidence>
<feature type="active site" description="Charge relay system" evidence="11">
    <location>
        <position position="478"/>
    </location>
</feature>
<feature type="chain" id="PRO_5046067156" description="tripeptidyl-peptidase II" evidence="13">
    <location>
        <begin position="21"/>
        <end position="565"/>
    </location>
</feature>
<protein>
    <recommendedName>
        <fullName evidence="4">tripeptidyl-peptidase II</fullName>
        <ecNumber evidence="4">3.4.14.10</ecNumber>
    </recommendedName>
</protein>
<dbReference type="InterPro" id="IPR036852">
    <property type="entry name" value="Peptidase_S8/S53_dom_sf"/>
</dbReference>
<dbReference type="CDD" id="cd11377">
    <property type="entry name" value="Pro-peptidase_S53"/>
    <property type="match status" value="1"/>
</dbReference>
<accession>A0ABR3JEM4</accession>
<dbReference type="InterPro" id="IPR015366">
    <property type="entry name" value="S53_propep"/>
</dbReference>
<evidence type="ECO:0000313" key="16">
    <source>
        <dbReference type="Proteomes" id="UP001556367"/>
    </source>
</evidence>
<dbReference type="Proteomes" id="UP001556367">
    <property type="component" value="Unassembled WGS sequence"/>
</dbReference>
<evidence type="ECO:0000259" key="14">
    <source>
        <dbReference type="PROSITE" id="PS51695"/>
    </source>
</evidence>
<feature type="binding site" evidence="11">
    <location>
        <position position="545"/>
    </location>
    <ligand>
        <name>Ca(2+)</name>
        <dbReference type="ChEBI" id="CHEBI:29108"/>
    </ligand>
</feature>
<feature type="active site" description="Charge relay system" evidence="11">
    <location>
        <position position="279"/>
    </location>
</feature>
<evidence type="ECO:0000256" key="6">
    <source>
        <dbReference type="ARBA" id="ARBA00022723"/>
    </source>
</evidence>
<keyword evidence="7 11" id="KW-0378">Hydrolase</keyword>
<evidence type="ECO:0000256" key="1">
    <source>
        <dbReference type="ARBA" id="ARBA00001910"/>
    </source>
</evidence>
<keyword evidence="16" id="KW-1185">Reference proteome</keyword>
<dbReference type="PROSITE" id="PS51695">
    <property type="entry name" value="SEDOLISIN"/>
    <property type="match status" value="1"/>
</dbReference>